<protein>
    <recommendedName>
        <fullName evidence="3">Aerobactin siderophore biosynthesis IucA/IucC-like C-terminal domain-containing protein</fullName>
    </recommendedName>
</protein>
<proteinExistence type="predicted"/>
<keyword evidence="2" id="KW-1185">Reference proteome</keyword>
<organism evidence="1 2">
    <name type="scientific">Candidatus Protofrankia californiensis</name>
    <dbReference type="NCBI Taxonomy" id="1839754"/>
    <lineage>
        <taxon>Bacteria</taxon>
        <taxon>Bacillati</taxon>
        <taxon>Actinomycetota</taxon>
        <taxon>Actinomycetes</taxon>
        <taxon>Frankiales</taxon>
        <taxon>Frankiaceae</taxon>
        <taxon>Protofrankia</taxon>
    </lineage>
</organism>
<evidence type="ECO:0000313" key="1">
    <source>
        <dbReference type="EMBL" id="SBW29057.1"/>
    </source>
</evidence>
<reference evidence="2" key="1">
    <citation type="submission" date="2016-02" db="EMBL/GenBank/DDBJ databases">
        <authorList>
            <person name="Wibberg D."/>
        </authorList>
    </citation>
    <scope>NUCLEOTIDE SEQUENCE [LARGE SCALE GENOMIC DNA]</scope>
</reference>
<dbReference type="AlphaFoldDB" id="A0A1C3PGV1"/>
<accession>A0A1C3PGV1</accession>
<sequence length="329" mass="35790">MRTCYQHIPLTGDHPAQMMGNHPSRAVPAQARPLLAGTLEAVAAVLDGQSGHVGHPGRAATGWLHCADLLADGRLDRELRAMSDAYGYSREVSATHFLSAYASGVGGLAIAAYMLHSRVPDVCAHDMSLHAAPGGWFDATAFHSERVTMLTDDPALFVTVVPATDDRRHDPVSDRTADPTTSRMIDVVADRDALRRRLVTALVGHLEPLVVTLQAQARLGLSALWGMVAAQCGRTFLLTERVTRDPDIGRAEADAFFALASPPMRARPAWFEFTHRGRRQTAMRRGSCCLAHRMTSQYCTTCPFTPDSERELRLRAWIDTQGDGGLAIG</sequence>
<name>A0A1C3PGV1_9ACTN</name>
<evidence type="ECO:0008006" key="3">
    <source>
        <dbReference type="Google" id="ProtNLM"/>
    </source>
</evidence>
<gene>
    <name evidence="1" type="ORF">FDG2_6382</name>
</gene>
<dbReference type="EMBL" id="FLUV01002642">
    <property type="protein sequence ID" value="SBW29057.1"/>
    <property type="molecule type" value="Genomic_DNA"/>
</dbReference>
<evidence type="ECO:0000313" key="2">
    <source>
        <dbReference type="Proteomes" id="UP000199013"/>
    </source>
</evidence>
<dbReference type="Proteomes" id="UP000199013">
    <property type="component" value="Unassembled WGS sequence"/>
</dbReference>